<dbReference type="Pfam" id="PF00076">
    <property type="entry name" value="RRM_1"/>
    <property type="match status" value="1"/>
</dbReference>
<reference evidence="3" key="1">
    <citation type="submission" date="2020-06" db="EMBL/GenBank/DDBJ databases">
        <authorList>
            <person name="Li T."/>
            <person name="Hu X."/>
            <person name="Zhang T."/>
            <person name="Song X."/>
            <person name="Zhang H."/>
            <person name="Dai N."/>
            <person name="Sheng W."/>
            <person name="Hou X."/>
            <person name="Wei L."/>
        </authorList>
    </citation>
    <scope>NUCLEOTIDE SEQUENCE</scope>
    <source>
        <strain evidence="3">G01</strain>
        <tissue evidence="3">Leaf</tissue>
    </source>
</reference>
<dbReference type="InterPro" id="IPR025715">
    <property type="entry name" value="FoP_C"/>
</dbReference>
<keyword evidence="1" id="KW-0694">RNA-binding</keyword>
<dbReference type="InterPro" id="IPR012677">
    <property type="entry name" value="Nucleotide-bd_a/b_plait_sf"/>
</dbReference>
<dbReference type="SMART" id="SM01218">
    <property type="entry name" value="FoP_duplication"/>
    <property type="match status" value="1"/>
</dbReference>
<comment type="caution">
    <text evidence="3">The sequence shown here is derived from an EMBL/GenBank/DDBJ whole genome shotgun (WGS) entry which is preliminary data.</text>
</comment>
<evidence type="ECO:0000313" key="3">
    <source>
        <dbReference type="EMBL" id="KAL0289654.1"/>
    </source>
</evidence>
<dbReference type="InterPro" id="IPR035979">
    <property type="entry name" value="RBD_domain_sf"/>
</dbReference>
<feature type="domain" description="Chromatin target of PRMT1 protein C-terminal" evidence="2">
    <location>
        <begin position="57"/>
        <end position="129"/>
    </location>
</feature>
<gene>
    <name evidence="3" type="ORF">Sangu_2607300</name>
</gene>
<dbReference type="PANTHER" id="PTHR19965">
    <property type="entry name" value="RNA AND EXPORT FACTOR BINDING PROTEIN"/>
    <property type="match status" value="1"/>
</dbReference>
<dbReference type="EMBL" id="JACGWK010001389">
    <property type="protein sequence ID" value="KAL0289654.1"/>
    <property type="molecule type" value="Genomic_DNA"/>
</dbReference>
<dbReference type="GO" id="GO:0003729">
    <property type="term" value="F:mRNA binding"/>
    <property type="evidence" value="ECO:0007669"/>
    <property type="project" value="TreeGrafter"/>
</dbReference>
<sequence>MFSAGGRTSSSIETGTKMYISNLDYGVSNEDIKELFAEVGGLKSLDGKPKKIELVGTTVLTSGAILPPARAFANPSVALRTRRQRRGCFGKPRDRGRGRGWVRGREEKVSAEDLNVDLEKYHANAMQIN</sequence>
<organism evidence="3">
    <name type="scientific">Sesamum angustifolium</name>
    <dbReference type="NCBI Taxonomy" id="2727405"/>
    <lineage>
        <taxon>Eukaryota</taxon>
        <taxon>Viridiplantae</taxon>
        <taxon>Streptophyta</taxon>
        <taxon>Embryophyta</taxon>
        <taxon>Tracheophyta</taxon>
        <taxon>Spermatophyta</taxon>
        <taxon>Magnoliopsida</taxon>
        <taxon>eudicotyledons</taxon>
        <taxon>Gunneridae</taxon>
        <taxon>Pentapetalae</taxon>
        <taxon>asterids</taxon>
        <taxon>lamiids</taxon>
        <taxon>Lamiales</taxon>
        <taxon>Pedaliaceae</taxon>
        <taxon>Sesamum</taxon>
    </lineage>
</organism>
<reference evidence="3" key="2">
    <citation type="journal article" date="2024" name="Plant">
        <title>Genomic evolution and insights into agronomic trait innovations of Sesamum species.</title>
        <authorList>
            <person name="Miao H."/>
            <person name="Wang L."/>
            <person name="Qu L."/>
            <person name="Liu H."/>
            <person name="Sun Y."/>
            <person name="Le M."/>
            <person name="Wang Q."/>
            <person name="Wei S."/>
            <person name="Zheng Y."/>
            <person name="Lin W."/>
            <person name="Duan Y."/>
            <person name="Cao H."/>
            <person name="Xiong S."/>
            <person name="Wang X."/>
            <person name="Wei L."/>
            <person name="Li C."/>
            <person name="Ma Q."/>
            <person name="Ju M."/>
            <person name="Zhao R."/>
            <person name="Li G."/>
            <person name="Mu C."/>
            <person name="Tian Q."/>
            <person name="Mei H."/>
            <person name="Zhang T."/>
            <person name="Gao T."/>
            <person name="Zhang H."/>
        </authorList>
    </citation>
    <scope>NUCLEOTIDE SEQUENCE</scope>
    <source>
        <strain evidence="3">G01</strain>
    </source>
</reference>
<protein>
    <submittedName>
        <fullName evidence="3">THO complex subunitA</fullName>
    </submittedName>
</protein>
<dbReference type="InterPro" id="IPR000504">
    <property type="entry name" value="RRM_dom"/>
</dbReference>
<evidence type="ECO:0000256" key="1">
    <source>
        <dbReference type="ARBA" id="ARBA00022884"/>
    </source>
</evidence>
<dbReference type="Gene3D" id="3.30.70.330">
    <property type="match status" value="1"/>
</dbReference>
<dbReference type="PANTHER" id="PTHR19965:SF35">
    <property type="entry name" value="RNA ANNEALING PROTEIN YRA1"/>
    <property type="match status" value="1"/>
</dbReference>
<dbReference type="AlphaFoldDB" id="A0AAW2J5T2"/>
<dbReference type="SUPFAM" id="SSF54928">
    <property type="entry name" value="RNA-binding domain, RBD"/>
    <property type="match status" value="1"/>
</dbReference>
<dbReference type="GO" id="GO:0005634">
    <property type="term" value="C:nucleus"/>
    <property type="evidence" value="ECO:0007669"/>
    <property type="project" value="TreeGrafter"/>
</dbReference>
<dbReference type="GO" id="GO:0006406">
    <property type="term" value="P:mRNA export from nucleus"/>
    <property type="evidence" value="ECO:0007669"/>
    <property type="project" value="TreeGrafter"/>
</dbReference>
<name>A0AAW2J5T2_9LAMI</name>
<proteinExistence type="predicted"/>
<evidence type="ECO:0000259" key="2">
    <source>
        <dbReference type="SMART" id="SM01218"/>
    </source>
</evidence>
<accession>A0AAW2J5T2</accession>
<dbReference type="InterPro" id="IPR051229">
    <property type="entry name" value="ALYREF_mRNA_export"/>
</dbReference>